<keyword evidence="2" id="KW-0067">ATP-binding</keyword>
<dbReference type="Proteomes" id="UP000487268">
    <property type="component" value="Unassembled WGS sequence"/>
</dbReference>
<gene>
    <name evidence="4" type="ORF">ACRB68_38050</name>
</gene>
<organism evidence="4 5">
    <name type="scientific">Actinomadura macrotermitis</name>
    <dbReference type="NCBI Taxonomy" id="2585200"/>
    <lineage>
        <taxon>Bacteria</taxon>
        <taxon>Bacillati</taxon>
        <taxon>Actinomycetota</taxon>
        <taxon>Actinomycetes</taxon>
        <taxon>Streptosporangiales</taxon>
        <taxon>Thermomonosporaceae</taxon>
        <taxon>Actinomadura</taxon>
    </lineage>
</organism>
<sequence length="896" mass="94139">MLEGRRAETEAIELLLERARGGRSGTLVVRGEAGIGKSALLAHAADAAADMRVLRSTGIESEHGMPYAGLHMLLGPHLAQADSLTGPQARALRGALGQGEAAAGGDRFLVGLAVLTLLSDLAEERPLLCLVDDAHWLDGPTAEALLFAARRLDAEPIAMLFAARTLDAPEFAAPGLPELTLAGLDDAAAESLLAGHAAGLSPNARHVILTEAMGNPLALLELPAARREDRAAGSTYERLRRTFAERLAALPEATRALLAAAASDDLGDLGVVLAAAGRLGASAADLEPAERARLVRSGQGRIEFRHPLIRTAAYQDAPLRLRLAAHRELAEVYAARGDVCHHAWHVGRGATGPDEGAAAVLEKAAEVERAHGGNAGTAVMYESAARLSPDARDRGRRLAVAARAAADAGMPAEAVRLAGDAAADLADPVERAGLVLLRASLADEQDRAGEAHRLLLATALEVAGRDPGTAGRLMFEAALSAGNAGDFGALARTAERAAELGVPDAARVRAVATMFAGQQPLKAGGVAALRDLLDWMGDRAGPRDRVRAALWHIMLGDPAGARAIAAPLEERFRADGAIGLLSPALMVLSRALLMLGRSRDALTAATEGMDVARDTGQHRIRIYQATVLALLAAQRGDEAECAAQAAEALARDVPPSSVHAAGALALLDLGLGRHEAALHRLAALLSGPDRQGGIGSLPDLVEAAVRAGRPEEGRDAAAAYRTWAAQIGRPWTDAIALRCAALLAPSDDVYARAVELHRQDTVPFERARTELLYGEWLRRSHRRNDARALLHSALDIFERMGATPWAERARTELRAAGESVVDAGVRDEDLAARLTPQELQVVRLAADGLSNRDIGGRLFLSPRTVGYHLYKAYPKLGVTSRGELARLDLGITASSS</sequence>
<feature type="domain" description="HTH luxR-type" evidence="3">
    <location>
        <begin position="827"/>
        <end position="892"/>
    </location>
</feature>
<dbReference type="PANTHER" id="PTHR16305">
    <property type="entry name" value="TESTICULAR SOLUBLE ADENYLYL CYCLASE"/>
    <property type="match status" value="1"/>
</dbReference>
<evidence type="ECO:0000256" key="2">
    <source>
        <dbReference type="ARBA" id="ARBA00022840"/>
    </source>
</evidence>
<evidence type="ECO:0000313" key="4">
    <source>
        <dbReference type="EMBL" id="MQY05728.1"/>
    </source>
</evidence>
<dbReference type="CDD" id="cd06170">
    <property type="entry name" value="LuxR_C_like"/>
    <property type="match status" value="1"/>
</dbReference>
<dbReference type="SUPFAM" id="SSF48452">
    <property type="entry name" value="TPR-like"/>
    <property type="match status" value="1"/>
</dbReference>
<dbReference type="GO" id="GO:0006355">
    <property type="term" value="P:regulation of DNA-templated transcription"/>
    <property type="evidence" value="ECO:0007669"/>
    <property type="project" value="InterPro"/>
</dbReference>
<keyword evidence="5" id="KW-1185">Reference proteome</keyword>
<evidence type="ECO:0000313" key="5">
    <source>
        <dbReference type="Proteomes" id="UP000487268"/>
    </source>
</evidence>
<dbReference type="SUPFAM" id="SSF52540">
    <property type="entry name" value="P-loop containing nucleoside triphosphate hydrolases"/>
    <property type="match status" value="1"/>
</dbReference>
<dbReference type="InterPro" id="IPR041664">
    <property type="entry name" value="AAA_16"/>
</dbReference>
<dbReference type="InterPro" id="IPR011990">
    <property type="entry name" value="TPR-like_helical_dom_sf"/>
</dbReference>
<dbReference type="PRINTS" id="PR00038">
    <property type="entry name" value="HTHLUXR"/>
</dbReference>
<dbReference type="Pfam" id="PF00196">
    <property type="entry name" value="GerE"/>
    <property type="match status" value="1"/>
</dbReference>
<dbReference type="Gene3D" id="1.10.10.10">
    <property type="entry name" value="Winged helix-like DNA-binding domain superfamily/Winged helix DNA-binding domain"/>
    <property type="match status" value="1"/>
</dbReference>
<dbReference type="InterPro" id="IPR036388">
    <property type="entry name" value="WH-like_DNA-bd_sf"/>
</dbReference>
<reference evidence="4 5" key="1">
    <citation type="submission" date="2019-10" db="EMBL/GenBank/DDBJ databases">
        <title>Actinomadura rubteroloni sp. nov. and Actinomadura macrotermitis sp. nov., isolated from the gut of fungus growing-termite Macrotermes natalensis.</title>
        <authorList>
            <person name="Benndorf R."/>
            <person name="Martin K."/>
            <person name="Kuefner M."/>
            <person name="De Beer W."/>
            <person name="Kaster A.-K."/>
            <person name="Vollmers J."/>
            <person name="Poulsen M."/>
            <person name="Beemelmanns C."/>
        </authorList>
    </citation>
    <scope>NUCLEOTIDE SEQUENCE [LARGE SCALE GENOMIC DNA]</scope>
    <source>
        <strain evidence="4 5">RB68</strain>
    </source>
</reference>
<dbReference type="AlphaFoldDB" id="A0A7K0BX27"/>
<dbReference type="InterPro" id="IPR000792">
    <property type="entry name" value="Tscrpt_reg_LuxR_C"/>
</dbReference>
<evidence type="ECO:0000259" key="3">
    <source>
        <dbReference type="PROSITE" id="PS50043"/>
    </source>
</evidence>
<dbReference type="EMBL" id="WEGH01000002">
    <property type="protein sequence ID" value="MQY05728.1"/>
    <property type="molecule type" value="Genomic_DNA"/>
</dbReference>
<dbReference type="InterPro" id="IPR027417">
    <property type="entry name" value="P-loop_NTPase"/>
</dbReference>
<dbReference type="GO" id="GO:0005737">
    <property type="term" value="C:cytoplasm"/>
    <property type="evidence" value="ECO:0007669"/>
    <property type="project" value="TreeGrafter"/>
</dbReference>
<dbReference type="GO" id="GO:0003677">
    <property type="term" value="F:DNA binding"/>
    <property type="evidence" value="ECO:0007669"/>
    <property type="project" value="InterPro"/>
</dbReference>
<protein>
    <recommendedName>
        <fullName evidence="3">HTH luxR-type domain-containing protein</fullName>
    </recommendedName>
</protein>
<dbReference type="InterPro" id="IPR016032">
    <property type="entry name" value="Sig_transdc_resp-reg_C-effctor"/>
</dbReference>
<proteinExistence type="predicted"/>
<name>A0A7K0BX27_9ACTN</name>
<keyword evidence="1" id="KW-0547">Nucleotide-binding</keyword>
<dbReference type="SUPFAM" id="SSF46894">
    <property type="entry name" value="C-terminal effector domain of the bipartite response regulators"/>
    <property type="match status" value="1"/>
</dbReference>
<dbReference type="PANTHER" id="PTHR16305:SF35">
    <property type="entry name" value="TRANSCRIPTIONAL ACTIVATOR DOMAIN"/>
    <property type="match status" value="1"/>
</dbReference>
<evidence type="ECO:0000256" key="1">
    <source>
        <dbReference type="ARBA" id="ARBA00022741"/>
    </source>
</evidence>
<dbReference type="PROSITE" id="PS50043">
    <property type="entry name" value="HTH_LUXR_2"/>
    <property type="match status" value="1"/>
</dbReference>
<dbReference type="RefSeq" id="WP_153533947.1">
    <property type="nucleotide sequence ID" value="NZ_WEGH01000002.1"/>
</dbReference>
<dbReference type="GO" id="GO:0005524">
    <property type="term" value="F:ATP binding"/>
    <property type="evidence" value="ECO:0007669"/>
    <property type="project" value="UniProtKB-KW"/>
</dbReference>
<comment type="caution">
    <text evidence="4">The sequence shown here is derived from an EMBL/GenBank/DDBJ whole genome shotgun (WGS) entry which is preliminary data.</text>
</comment>
<dbReference type="SMART" id="SM00421">
    <property type="entry name" value="HTH_LUXR"/>
    <property type="match status" value="1"/>
</dbReference>
<accession>A0A7K0BX27</accession>
<dbReference type="OrthoDB" id="483at2"/>
<dbReference type="GO" id="GO:0004016">
    <property type="term" value="F:adenylate cyclase activity"/>
    <property type="evidence" value="ECO:0007669"/>
    <property type="project" value="TreeGrafter"/>
</dbReference>
<dbReference type="Pfam" id="PF13191">
    <property type="entry name" value="AAA_16"/>
    <property type="match status" value="1"/>
</dbReference>